<dbReference type="PROSITE" id="PS50110">
    <property type="entry name" value="RESPONSE_REGULATORY"/>
    <property type="match status" value="1"/>
</dbReference>
<dbReference type="SMART" id="SM00448">
    <property type="entry name" value="REC"/>
    <property type="match status" value="1"/>
</dbReference>
<dbReference type="AlphaFoldDB" id="A0A9W9N8S8"/>
<dbReference type="SUPFAM" id="SSF52172">
    <property type="entry name" value="CheY-like"/>
    <property type="match status" value="1"/>
</dbReference>
<feature type="compositionally biased region" description="Polar residues" evidence="3">
    <location>
        <begin position="323"/>
        <end position="345"/>
    </location>
</feature>
<feature type="compositionally biased region" description="Basic residues" evidence="3">
    <location>
        <begin position="515"/>
        <end position="524"/>
    </location>
</feature>
<dbReference type="InterPro" id="IPR036890">
    <property type="entry name" value="HATPase_C_sf"/>
</dbReference>
<feature type="compositionally biased region" description="Basic and acidic residues" evidence="3">
    <location>
        <begin position="268"/>
        <end position="278"/>
    </location>
</feature>
<proteinExistence type="predicted"/>
<dbReference type="Gene3D" id="3.30.450.40">
    <property type="match status" value="1"/>
</dbReference>
<dbReference type="PANTHER" id="PTHR43719:SF28">
    <property type="entry name" value="PEROXIDE STRESS-ACTIVATED HISTIDINE KINASE MAK1-RELATED"/>
    <property type="match status" value="1"/>
</dbReference>
<dbReference type="Gene3D" id="3.40.50.2300">
    <property type="match status" value="1"/>
</dbReference>
<dbReference type="CDD" id="cd17546">
    <property type="entry name" value="REC_hyHK_CKI1_RcsC-like"/>
    <property type="match status" value="1"/>
</dbReference>
<accession>A0A9W9N8S8</accession>
<dbReference type="InterPro" id="IPR003594">
    <property type="entry name" value="HATPase_dom"/>
</dbReference>
<dbReference type="PANTHER" id="PTHR43719">
    <property type="entry name" value="TWO-COMPONENT HISTIDINE KINASE"/>
    <property type="match status" value="1"/>
</dbReference>
<dbReference type="SMART" id="SM00387">
    <property type="entry name" value="HATPase_c"/>
    <property type="match status" value="1"/>
</dbReference>
<feature type="compositionally biased region" description="Polar residues" evidence="3">
    <location>
        <begin position="254"/>
        <end position="267"/>
    </location>
</feature>
<dbReference type="GO" id="GO:0000160">
    <property type="term" value="P:phosphorelay signal transduction system"/>
    <property type="evidence" value="ECO:0007669"/>
    <property type="project" value="InterPro"/>
</dbReference>
<dbReference type="RefSeq" id="XP_058311211.1">
    <property type="nucleotide sequence ID" value="XM_058448867.1"/>
</dbReference>
<reference evidence="6" key="2">
    <citation type="journal article" date="2023" name="IMA Fungus">
        <title>Comparative genomic study of the Penicillium genus elucidates a diverse pangenome and 15 lateral gene transfer events.</title>
        <authorList>
            <person name="Petersen C."/>
            <person name="Sorensen T."/>
            <person name="Nielsen M.R."/>
            <person name="Sondergaard T.E."/>
            <person name="Sorensen J.L."/>
            <person name="Fitzpatrick D.A."/>
            <person name="Frisvad J.C."/>
            <person name="Nielsen K.L."/>
        </authorList>
    </citation>
    <scope>NUCLEOTIDE SEQUENCE</scope>
    <source>
        <strain evidence="6">IBT 15544</strain>
    </source>
</reference>
<dbReference type="SUPFAM" id="SSF55781">
    <property type="entry name" value="GAF domain-like"/>
    <property type="match status" value="1"/>
</dbReference>
<evidence type="ECO:0000313" key="7">
    <source>
        <dbReference type="Proteomes" id="UP001150904"/>
    </source>
</evidence>
<comment type="caution">
    <text evidence="6">The sequence shown here is derived from an EMBL/GenBank/DDBJ whole genome shotgun (WGS) entry which is preliminary data.</text>
</comment>
<feature type="region of interest" description="Disordered" evidence="3">
    <location>
        <begin position="1029"/>
        <end position="1068"/>
    </location>
</feature>
<dbReference type="InterPro" id="IPR001789">
    <property type="entry name" value="Sig_transdc_resp-reg_receiver"/>
</dbReference>
<feature type="domain" description="Histidine kinase" evidence="4">
    <location>
        <begin position="756"/>
        <end position="867"/>
    </location>
</feature>
<evidence type="ECO:0000256" key="1">
    <source>
        <dbReference type="ARBA" id="ARBA00022553"/>
    </source>
</evidence>
<dbReference type="PROSITE" id="PS50109">
    <property type="entry name" value="HIS_KIN"/>
    <property type="match status" value="1"/>
</dbReference>
<dbReference type="FunFam" id="3.30.450.40:FF:000083">
    <property type="entry name" value="Sensor histidine kinase/response regulator, putative (AFU_orthologue AFUA_4G00660)"/>
    <property type="match status" value="1"/>
</dbReference>
<dbReference type="SUPFAM" id="SSF55874">
    <property type="entry name" value="ATPase domain of HSP90 chaperone/DNA topoisomerase II/histidine kinase"/>
    <property type="match status" value="1"/>
</dbReference>
<feature type="modified residue" description="4-aspartylphosphate" evidence="2">
    <location>
        <position position="1141"/>
    </location>
</feature>
<evidence type="ECO:0008006" key="8">
    <source>
        <dbReference type="Google" id="ProtNLM"/>
    </source>
</evidence>
<dbReference type="InterPro" id="IPR050956">
    <property type="entry name" value="2C_system_His_kinase"/>
</dbReference>
<dbReference type="OrthoDB" id="303614at2759"/>
<keyword evidence="7" id="KW-1185">Reference proteome</keyword>
<dbReference type="GO" id="GO:0016772">
    <property type="term" value="F:transferase activity, transferring phosphorus-containing groups"/>
    <property type="evidence" value="ECO:0007669"/>
    <property type="project" value="InterPro"/>
</dbReference>
<dbReference type="Pfam" id="PF00072">
    <property type="entry name" value="Response_reg"/>
    <property type="match status" value="1"/>
</dbReference>
<dbReference type="Gene3D" id="3.30.565.10">
    <property type="entry name" value="Histidine kinase-like ATPase, C-terminal domain"/>
    <property type="match status" value="1"/>
</dbReference>
<feature type="compositionally biased region" description="Low complexity" evidence="3">
    <location>
        <begin position="485"/>
        <end position="496"/>
    </location>
</feature>
<evidence type="ECO:0000313" key="6">
    <source>
        <dbReference type="EMBL" id="KAJ5215398.1"/>
    </source>
</evidence>
<feature type="region of interest" description="Disordered" evidence="3">
    <location>
        <begin position="485"/>
        <end position="524"/>
    </location>
</feature>
<dbReference type="Pfam" id="PF02518">
    <property type="entry name" value="HATPase_c"/>
    <property type="match status" value="1"/>
</dbReference>
<dbReference type="Proteomes" id="UP001150904">
    <property type="component" value="Unassembled WGS sequence"/>
</dbReference>
<dbReference type="InterPro" id="IPR004358">
    <property type="entry name" value="Sig_transdc_His_kin-like_C"/>
</dbReference>
<feature type="region of interest" description="Disordered" evidence="3">
    <location>
        <begin position="389"/>
        <end position="436"/>
    </location>
</feature>
<keyword evidence="1 2" id="KW-0597">Phosphoprotein</keyword>
<feature type="compositionally biased region" description="Basic and acidic residues" evidence="3">
    <location>
        <begin position="1049"/>
        <end position="1068"/>
    </location>
</feature>
<dbReference type="GeneID" id="83176168"/>
<dbReference type="PRINTS" id="PR00344">
    <property type="entry name" value="BCTRLSENSOR"/>
</dbReference>
<reference evidence="6" key="1">
    <citation type="submission" date="2022-12" db="EMBL/GenBank/DDBJ databases">
        <authorList>
            <person name="Petersen C."/>
        </authorList>
    </citation>
    <scope>NUCLEOTIDE SEQUENCE</scope>
    <source>
        <strain evidence="6">IBT 15544</strain>
    </source>
</reference>
<dbReference type="EMBL" id="JAPQKR010000005">
    <property type="protein sequence ID" value="KAJ5215398.1"/>
    <property type="molecule type" value="Genomic_DNA"/>
</dbReference>
<evidence type="ECO:0000259" key="4">
    <source>
        <dbReference type="PROSITE" id="PS50109"/>
    </source>
</evidence>
<organism evidence="6 7">
    <name type="scientific">Penicillium cinerascens</name>
    <dbReference type="NCBI Taxonomy" id="70096"/>
    <lineage>
        <taxon>Eukaryota</taxon>
        <taxon>Fungi</taxon>
        <taxon>Dikarya</taxon>
        <taxon>Ascomycota</taxon>
        <taxon>Pezizomycotina</taxon>
        <taxon>Eurotiomycetes</taxon>
        <taxon>Eurotiomycetidae</taxon>
        <taxon>Eurotiales</taxon>
        <taxon>Aspergillaceae</taxon>
        <taxon>Penicillium</taxon>
    </lineage>
</organism>
<evidence type="ECO:0000259" key="5">
    <source>
        <dbReference type="PROSITE" id="PS50110"/>
    </source>
</evidence>
<feature type="domain" description="Response regulatory" evidence="5">
    <location>
        <begin position="1090"/>
        <end position="1212"/>
    </location>
</feature>
<dbReference type="InterPro" id="IPR005467">
    <property type="entry name" value="His_kinase_dom"/>
</dbReference>
<evidence type="ECO:0000256" key="2">
    <source>
        <dbReference type="PROSITE-ProRule" id="PRU00169"/>
    </source>
</evidence>
<name>A0A9W9N8S8_9EURO</name>
<dbReference type="InterPro" id="IPR029016">
    <property type="entry name" value="GAF-like_dom_sf"/>
</dbReference>
<evidence type="ECO:0000256" key="3">
    <source>
        <dbReference type="SAM" id="MobiDB-lite"/>
    </source>
</evidence>
<sequence length="1227" mass="135660">MPRPRPFPFQQQVSYSTSREREFYKYLPPYHLKSPLQHVAEDTPSNEFTARSSTDPVLTAFAQLGCLRVDAQRALISLFGRHEEHILTEATRTLSLQDDTDHTAHDELWVGSCTMSYDRSFCTSFVLPPSAEPPADQVMIVPDLAQDEHFKSHPDVTGYPNIRFMACSPIISPKGIVVGAYTVLDDKPRESLDTNLRKFMSVMASTVMDYLQAARSKTQHIRSERMIVGLGSFLEGKGSLRHSWLDAAEDLGSPAQNYHSEGTVNQEQQDKQVSDDLTRTIGRTGAVRNLPTRSDAETPRRRREERQSQGSKVMRKDHVRVHSMQTLPESTIANGSKQADNQLPEENQKKQVEQAFSRAANIIRESIEVEATVFFDANFGSQGAFVNDERSDYESSGQDSYSSASGDEFKVQGPTTSRSCYSAANSEESGEEASNPCGILGFSTSNASSVNDQLTGDRKIALSESFLGGLLRRYPKGKIFNFSEDGSISSSDTSDSTFKNFLQRSGHPTGPGSGSRRRGKRYKRTRKTLLRHDAETLLQLAPDSRSIIFSPLWDSHKERWYSASIAWTKSPHRVFTSDDELAFMFAFGNSVMAEVHRLGALFAERAKTNLLADLLNSGVMNNLQRGFVHTISSCAFTLLGSINQLLEYASIKDLRENYPTSQLLGSLGYKAPSDGKLNLCRKGLQTGKDDENSYVQLDIVIEDAIETVFAGYSFFNVPQSLDAINDGSPSGLRVVLDIDSSSDWKFSTRPGAWHVILTNLAGNALKYTKSGFIYVSVKTCPVILGENGEAIRSKVTLTVKDTGCGIGPEFLHNGLFSAFSQENSMAIGNGLGLNITHRTVLSLGGSIQINSQKGVGTEASVSIDLDHLSELISHETPDAWTSSSFEAAKDLVSGKQISLLGFGQSDSDLALSSSLQQLCQERFRMDVSQAQPSETDPTHCDLYISPLEFMHKGHLDIKSIVNSTNERLLLPVIVICPSPRIAHSMFIETQKRDGPDIVEFISQPCGPRKLAKAFEILSERRQRRQSLLDVNDDLLVEPAHNSGPPYPSERPRSPHSQLDHQVEPDHPHIPLTALNDDNYTSQSQQTAATKILIVDDNAINVRVLVEFMKKLGCDNQTASNGLEALNLFKANASSIAMILMDISMPVMDGIESARRIREFERKSETESHVKIVALTGVAQTELQRDAIGSGMDMFLTKPVRMESLVPLIEDSGVITRDLVRTRGKREA</sequence>
<gene>
    <name evidence="6" type="ORF">N7498_001805</name>
</gene>
<feature type="compositionally biased region" description="Basic and acidic residues" evidence="3">
    <location>
        <begin position="294"/>
        <end position="307"/>
    </location>
</feature>
<feature type="compositionally biased region" description="Low complexity" evidence="3">
    <location>
        <begin position="394"/>
        <end position="406"/>
    </location>
</feature>
<feature type="compositionally biased region" description="Low complexity" evidence="3">
    <location>
        <begin position="422"/>
        <end position="435"/>
    </location>
</feature>
<feature type="region of interest" description="Disordered" evidence="3">
    <location>
        <begin position="252"/>
        <end position="350"/>
    </location>
</feature>
<dbReference type="InterPro" id="IPR011006">
    <property type="entry name" value="CheY-like_superfamily"/>
</dbReference>
<protein>
    <recommendedName>
        <fullName evidence="8">Histidine kinase</fullName>
    </recommendedName>
</protein>